<comment type="caution">
    <text evidence="2">The sequence shown here is derived from an EMBL/GenBank/DDBJ whole genome shotgun (WGS) entry which is preliminary data.</text>
</comment>
<proteinExistence type="predicted"/>
<protein>
    <submittedName>
        <fullName evidence="2">Uncharacterized protein</fullName>
    </submittedName>
</protein>
<keyword evidence="3" id="KW-1185">Reference proteome</keyword>
<sequence>MPSSSSHSKELSNGSISTSKDFQVPAIDANAGAHLRVTRPRLIPARTPD</sequence>
<dbReference type="STRING" id="445975.COLSTE_01263"/>
<evidence type="ECO:0000313" key="3">
    <source>
        <dbReference type="Proteomes" id="UP000003560"/>
    </source>
</evidence>
<name>B6GB10_9ACTN</name>
<accession>B6GB10</accession>
<evidence type="ECO:0000313" key="2">
    <source>
        <dbReference type="EMBL" id="EEA90504.1"/>
    </source>
</evidence>
<reference evidence="2 3" key="1">
    <citation type="submission" date="2008-10" db="EMBL/GenBank/DDBJ databases">
        <title>Draft genome sequence of Collinsella stercoris (DSM 13279).</title>
        <authorList>
            <person name="Sudarsanam P."/>
            <person name="Ley R."/>
            <person name="Guruge J."/>
            <person name="Turnbaugh P.J."/>
            <person name="Mahowald M."/>
            <person name="Liep D."/>
            <person name="Gordon J."/>
        </authorList>
    </citation>
    <scope>NUCLEOTIDE SEQUENCE [LARGE SCALE GENOMIC DNA]</scope>
    <source>
        <strain evidence="2 3">DSM 13279</strain>
    </source>
</reference>
<dbReference type="Proteomes" id="UP000003560">
    <property type="component" value="Unassembled WGS sequence"/>
</dbReference>
<reference evidence="2 3" key="2">
    <citation type="submission" date="2008-10" db="EMBL/GenBank/DDBJ databases">
        <authorList>
            <person name="Fulton L."/>
            <person name="Clifton S."/>
            <person name="Fulton B."/>
            <person name="Xu J."/>
            <person name="Minx P."/>
            <person name="Pepin K.H."/>
            <person name="Johnson M."/>
            <person name="Thiruvilangam P."/>
            <person name="Bhonagiri V."/>
            <person name="Nash W.E."/>
            <person name="Mardis E.R."/>
            <person name="Wilson R.K."/>
        </authorList>
    </citation>
    <scope>NUCLEOTIDE SEQUENCE [LARGE SCALE GENOMIC DNA]</scope>
    <source>
        <strain evidence="2 3">DSM 13279</strain>
    </source>
</reference>
<feature type="region of interest" description="Disordered" evidence="1">
    <location>
        <begin position="1"/>
        <end position="24"/>
    </location>
</feature>
<dbReference type="HOGENOM" id="CLU_3134494_0_0_11"/>
<gene>
    <name evidence="2" type="ORF">COLSTE_01263</name>
</gene>
<feature type="compositionally biased region" description="Polar residues" evidence="1">
    <location>
        <begin position="1"/>
        <end position="21"/>
    </location>
</feature>
<organism evidence="2 3">
    <name type="scientific">Collinsella stercoris DSM 13279</name>
    <dbReference type="NCBI Taxonomy" id="445975"/>
    <lineage>
        <taxon>Bacteria</taxon>
        <taxon>Bacillati</taxon>
        <taxon>Actinomycetota</taxon>
        <taxon>Coriobacteriia</taxon>
        <taxon>Coriobacteriales</taxon>
        <taxon>Coriobacteriaceae</taxon>
        <taxon>Collinsella</taxon>
    </lineage>
</organism>
<evidence type="ECO:0000256" key="1">
    <source>
        <dbReference type="SAM" id="MobiDB-lite"/>
    </source>
</evidence>
<dbReference type="AlphaFoldDB" id="B6GB10"/>
<dbReference type="EMBL" id="ABXJ01000069">
    <property type="protein sequence ID" value="EEA90504.1"/>
    <property type="molecule type" value="Genomic_DNA"/>
</dbReference>